<evidence type="ECO:0000313" key="1">
    <source>
        <dbReference type="EMBL" id="MPC64050.1"/>
    </source>
</evidence>
<dbReference type="EMBL" id="VSRR010021588">
    <property type="protein sequence ID" value="MPC64050.1"/>
    <property type="molecule type" value="Genomic_DNA"/>
</dbReference>
<comment type="caution">
    <text evidence="1">The sequence shown here is derived from an EMBL/GenBank/DDBJ whole genome shotgun (WGS) entry which is preliminary data.</text>
</comment>
<proteinExistence type="predicted"/>
<keyword evidence="2" id="KW-1185">Reference proteome</keyword>
<dbReference type="AlphaFoldDB" id="A0A5B7GVM8"/>
<name>A0A5B7GVM8_PORTR</name>
<gene>
    <name evidence="1" type="ORF">E2C01_058160</name>
</gene>
<organism evidence="1 2">
    <name type="scientific">Portunus trituberculatus</name>
    <name type="common">Swimming crab</name>
    <name type="synonym">Neptunus trituberculatus</name>
    <dbReference type="NCBI Taxonomy" id="210409"/>
    <lineage>
        <taxon>Eukaryota</taxon>
        <taxon>Metazoa</taxon>
        <taxon>Ecdysozoa</taxon>
        <taxon>Arthropoda</taxon>
        <taxon>Crustacea</taxon>
        <taxon>Multicrustacea</taxon>
        <taxon>Malacostraca</taxon>
        <taxon>Eumalacostraca</taxon>
        <taxon>Eucarida</taxon>
        <taxon>Decapoda</taxon>
        <taxon>Pleocyemata</taxon>
        <taxon>Brachyura</taxon>
        <taxon>Eubrachyura</taxon>
        <taxon>Portunoidea</taxon>
        <taxon>Portunidae</taxon>
        <taxon>Portuninae</taxon>
        <taxon>Portunus</taxon>
    </lineage>
</organism>
<reference evidence="1 2" key="1">
    <citation type="submission" date="2019-05" db="EMBL/GenBank/DDBJ databases">
        <title>Another draft genome of Portunus trituberculatus and its Hox gene families provides insights of decapod evolution.</title>
        <authorList>
            <person name="Jeong J.-H."/>
            <person name="Song I."/>
            <person name="Kim S."/>
            <person name="Choi T."/>
            <person name="Kim D."/>
            <person name="Ryu S."/>
            <person name="Kim W."/>
        </authorList>
    </citation>
    <scope>NUCLEOTIDE SEQUENCE [LARGE SCALE GENOMIC DNA]</scope>
    <source>
        <tissue evidence="1">Muscle</tissue>
    </source>
</reference>
<protein>
    <submittedName>
        <fullName evidence="1">Uncharacterized protein</fullName>
    </submittedName>
</protein>
<dbReference type="Proteomes" id="UP000324222">
    <property type="component" value="Unassembled WGS sequence"/>
</dbReference>
<sequence>MFGDSIYTSPPGYRAFFSTPFPGQSHRSTAILVRLDIPVVPLQLTRSSLLQVVAVKTFLGRSYTICSLDLPPWVRVSRDDLDGLVRELTPPFFLF</sequence>
<evidence type="ECO:0000313" key="2">
    <source>
        <dbReference type="Proteomes" id="UP000324222"/>
    </source>
</evidence>
<accession>A0A5B7GVM8</accession>